<evidence type="ECO:0000256" key="1">
    <source>
        <dbReference type="SAM" id="MobiDB-lite"/>
    </source>
</evidence>
<dbReference type="KEGG" id="rva:Rvan_3312"/>
<organism evidence="3 4">
    <name type="scientific">Rhodomicrobium vannielii (strain ATCC 17100 / DSM 162 / LMG 4299 / NCIMB 10020 / ATH 3.1.1)</name>
    <dbReference type="NCBI Taxonomy" id="648757"/>
    <lineage>
        <taxon>Bacteria</taxon>
        <taxon>Pseudomonadati</taxon>
        <taxon>Pseudomonadota</taxon>
        <taxon>Alphaproteobacteria</taxon>
        <taxon>Hyphomicrobiales</taxon>
        <taxon>Hyphomicrobiaceae</taxon>
        <taxon>Rhodomicrobium</taxon>
    </lineage>
</organism>
<feature type="region of interest" description="Disordered" evidence="1">
    <location>
        <begin position="30"/>
        <end position="95"/>
    </location>
</feature>
<proteinExistence type="predicted"/>
<feature type="signal peptide" evidence="2">
    <location>
        <begin position="1"/>
        <end position="21"/>
    </location>
</feature>
<dbReference type="HOGENOM" id="CLU_1049225_0_0_5"/>
<keyword evidence="2" id="KW-0732">Signal</keyword>
<dbReference type="AlphaFoldDB" id="E3I2B1"/>
<gene>
    <name evidence="3" type="ordered locus">Rvan_3312</name>
</gene>
<name>E3I2B1_RHOVT</name>
<keyword evidence="4" id="KW-1185">Reference proteome</keyword>
<sequence>MRPLVLLFCSVAALIGLPMLADQFRAGPPRPLRTAALSPNSQGKPTAPQPATKDTPTAGQEAKARVDQQPPGATQPPVRSGPVLVKSEASAAPVPTTRPELIQAIGKELARLGLYEGPVTKAWTKDIRSAAQRFSRAKKPQPTQALLASLRAAKRDEKSANAQPSLNMQTVTISLATVANTRPTESVNATTHAPTEGYLPPWASLGGQADQAPRTNAVAPRGRASKKAPRASAGKAKRLPASRGSKRPSKTKSMFANSGFAWPGQ</sequence>
<feature type="chain" id="PRO_5003170733" description="Peptidoglycan-binding domain 1 protein" evidence="2">
    <location>
        <begin position="22"/>
        <end position="265"/>
    </location>
</feature>
<evidence type="ECO:0000256" key="2">
    <source>
        <dbReference type="SAM" id="SignalP"/>
    </source>
</evidence>
<evidence type="ECO:0000313" key="4">
    <source>
        <dbReference type="Proteomes" id="UP000001399"/>
    </source>
</evidence>
<feature type="region of interest" description="Disordered" evidence="1">
    <location>
        <begin position="203"/>
        <end position="265"/>
    </location>
</feature>
<dbReference type="EMBL" id="CP002292">
    <property type="protein sequence ID" value="ADP72498.1"/>
    <property type="molecule type" value="Genomic_DNA"/>
</dbReference>
<evidence type="ECO:0008006" key="5">
    <source>
        <dbReference type="Google" id="ProtNLM"/>
    </source>
</evidence>
<dbReference type="Proteomes" id="UP000001399">
    <property type="component" value="Chromosome"/>
</dbReference>
<protein>
    <recommendedName>
        <fullName evidence="5">Peptidoglycan-binding domain 1 protein</fullName>
    </recommendedName>
</protein>
<reference evidence="4" key="1">
    <citation type="journal article" date="2011" name="J. Bacteriol.">
        <title>Genome sequences of eight morphologically diverse alphaproteobacteria.</title>
        <authorList>
            <consortium name="US DOE Joint Genome Institute"/>
            <person name="Brown P.J."/>
            <person name="Kysela D.T."/>
            <person name="Buechlein A."/>
            <person name="Hemmerich C."/>
            <person name="Brun Y.V."/>
        </authorList>
    </citation>
    <scope>NUCLEOTIDE SEQUENCE [LARGE SCALE GENOMIC DNA]</scope>
    <source>
        <strain evidence="4">ATCC 17100 / ATH 3.1.1 / DSM 162 / LMG 4299</strain>
    </source>
</reference>
<feature type="compositionally biased region" description="Basic residues" evidence="1">
    <location>
        <begin position="223"/>
        <end position="250"/>
    </location>
</feature>
<accession>E3I2B1</accession>
<evidence type="ECO:0000313" key="3">
    <source>
        <dbReference type="EMBL" id="ADP72498.1"/>
    </source>
</evidence>